<evidence type="ECO:0000259" key="1">
    <source>
        <dbReference type="Pfam" id="PF15072"/>
    </source>
</evidence>
<evidence type="ECO:0000313" key="2">
    <source>
        <dbReference type="EMBL" id="EKX32885.1"/>
    </source>
</evidence>
<evidence type="ECO:0000313" key="4">
    <source>
        <dbReference type="Proteomes" id="UP000011087"/>
    </source>
</evidence>
<protein>
    <recommendedName>
        <fullName evidence="1">Homologous recombination OB-fold protein OB-fold domain-containing protein</fullName>
    </recommendedName>
</protein>
<dbReference type="AlphaFoldDB" id="L1IAL8"/>
<gene>
    <name evidence="2" type="ORF">GUITHDRAFT_120910</name>
</gene>
<dbReference type="EMBL" id="JH993166">
    <property type="protein sequence ID" value="EKX32885.1"/>
    <property type="molecule type" value="Genomic_DNA"/>
</dbReference>
<dbReference type="InterPro" id="IPR028045">
    <property type="entry name" value="HROB"/>
</dbReference>
<dbReference type="PANTHER" id="PTHR14523">
    <property type="entry name" value="UNCHARACTERIZED PROTEIN C17ORF53 HOMOLOG"/>
    <property type="match status" value="1"/>
</dbReference>
<dbReference type="OrthoDB" id="21443at2759"/>
<organism evidence="2">
    <name type="scientific">Guillardia theta (strain CCMP2712)</name>
    <name type="common">Cryptophyte</name>
    <dbReference type="NCBI Taxonomy" id="905079"/>
    <lineage>
        <taxon>Eukaryota</taxon>
        <taxon>Cryptophyceae</taxon>
        <taxon>Pyrenomonadales</taxon>
        <taxon>Geminigeraceae</taxon>
        <taxon>Guillardia</taxon>
    </lineage>
</organism>
<reference evidence="4" key="2">
    <citation type="submission" date="2012-11" db="EMBL/GenBank/DDBJ databases">
        <authorList>
            <person name="Kuo A."/>
            <person name="Curtis B.A."/>
            <person name="Tanifuji G."/>
            <person name="Burki F."/>
            <person name="Gruber A."/>
            <person name="Irimia M."/>
            <person name="Maruyama S."/>
            <person name="Arias M.C."/>
            <person name="Ball S.G."/>
            <person name="Gile G.H."/>
            <person name="Hirakawa Y."/>
            <person name="Hopkins J.F."/>
            <person name="Rensing S.A."/>
            <person name="Schmutz J."/>
            <person name="Symeonidi A."/>
            <person name="Elias M."/>
            <person name="Eveleigh R.J."/>
            <person name="Herman E.K."/>
            <person name="Klute M.J."/>
            <person name="Nakayama T."/>
            <person name="Obornik M."/>
            <person name="Reyes-Prieto A."/>
            <person name="Armbrust E.V."/>
            <person name="Aves S.J."/>
            <person name="Beiko R.G."/>
            <person name="Coutinho P."/>
            <person name="Dacks J.B."/>
            <person name="Durnford D.G."/>
            <person name="Fast N.M."/>
            <person name="Green B.R."/>
            <person name="Grisdale C."/>
            <person name="Hempe F."/>
            <person name="Henrissat B."/>
            <person name="Hoppner M.P."/>
            <person name="Ishida K.-I."/>
            <person name="Kim E."/>
            <person name="Koreny L."/>
            <person name="Kroth P.G."/>
            <person name="Liu Y."/>
            <person name="Malik S.-B."/>
            <person name="Maier U.G."/>
            <person name="McRose D."/>
            <person name="Mock T."/>
            <person name="Neilson J.A."/>
            <person name="Onodera N.T."/>
            <person name="Poole A.M."/>
            <person name="Pritham E.J."/>
            <person name="Richards T.A."/>
            <person name="Rocap G."/>
            <person name="Roy S.W."/>
            <person name="Sarai C."/>
            <person name="Schaack S."/>
            <person name="Shirato S."/>
            <person name="Slamovits C.H."/>
            <person name="Spencer D.F."/>
            <person name="Suzuki S."/>
            <person name="Worden A.Z."/>
            <person name="Zauner S."/>
            <person name="Barry K."/>
            <person name="Bell C."/>
            <person name="Bharti A.K."/>
            <person name="Crow J.A."/>
            <person name="Grimwood J."/>
            <person name="Kramer R."/>
            <person name="Lindquist E."/>
            <person name="Lucas S."/>
            <person name="Salamov A."/>
            <person name="McFadden G.I."/>
            <person name="Lane C.E."/>
            <person name="Keeling P.J."/>
            <person name="Gray M.W."/>
            <person name="Grigoriev I.V."/>
            <person name="Archibald J.M."/>
        </authorList>
    </citation>
    <scope>NUCLEOTIDE SEQUENCE</scope>
    <source>
        <strain evidence="4">CCMP2712</strain>
    </source>
</reference>
<evidence type="ECO:0000313" key="3">
    <source>
        <dbReference type="EnsemblProtists" id="EKX32885"/>
    </source>
</evidence>
<feature type="domain" description="Homologous recombination OB-fold protein OB-fold" evidence="1">
    <location>
        <begin position="80"/>
        <end position="138"/>
    </location>
</feature>
<keyword evidence="4" id="KW-1185">Reference proteome</keyword>
<dbReference type="GO" id="GO:0000725">
    <property type="term" value="P:recombinational repair"/>
    <property type="evidence" value="ECO:0007669"/>
    <property type="project" value="InterPro"/>
</dbReference>
<sequence>MTQCSATPATSTMLELPLRRKRASIDPDDADFSSPTWLKMLKDLDIPPFRATSPGATTVTCNHPLVQTTIAQVLKDGYLKKIPKLFAFVKSINLLDDCADAVIKDPTGEMKATIHANVLEEEGDNLTSGSCLVLRKVMDVISPIDIR</sequence>
<dbReference type="KEGG" id="gtt:GUITHDRAFT_120910"/>
<name>L1IAL8_GUITC</name>
<reference evidence="3" key="3">
    <citation type="submission" date="2015-06" db="UniProtKB">
        <authorList>
            <consortium name="EnsemblProtists"/>
        </authorList>
    </citation>
    <scope>IDENTIFICATION</scope>
</reference>
<proteinExistence type="predicted"/>
<dbReference type="STRING" id="905079.L1IAL8"/>
<dbReference type="RefSeq" id="XP_005819865.1">
    <property type="nucleotide sequence ID" value="XM_005819808.1"/>
</dbReference>
<dbReference type="EnsemblProtists" id="EKX32885">
    <property type="protein sequence ID" value="EKX32885"/>
    <property type="gene ID" value="GUITHDRAFT_120910"/>
</dbReference>
<reference evidence="2 4" key="1">
    <citation type="journal article" date="2012" name="Nature">
        <title>Algal genomes reveal evolutionary mosaicism and the fate of nucleomorphs.</title>
        <authorList>
            <consortium name="DOE Joint Genome Institute"/>
            <person name="Curtis B.A."/>
            <person name="Tanifuji G."/>
            <person name="Burki F."/>
            <person name="Gruber A."/>
            <person name="Irimia M."/>
            <person name="Maruyama S."/>
            <person name="Arias M.C."/>
            <person name="Ball S.G."/>
            <person name="Gile G.H."/>
            <person name="Hirakawa Y."/>
            <person name="Hopkins J.F."/>
            <person name="Kuo A."/>
            <person name="Rensing S.A."/>
            <person name="Schmutz J."/>
            <person name="Symeonidi A."/>
            <person name="Elias M."/>
            <person name="Eveleigh R.J."/>
            <person name="Herman E.K."/>
            <person name="Klute M.J."/>
            <person name="Nakayama T."/>
            <person name="Obornik M."/>
            <person name="Reyes-Prieto A."/>
            <person name="Armbrust E.V."/>
            <person name="Aves S.J."/>
            <person name="Beiko R.G."/>
            <person name="Coutinho P."/>
            <person name="Dacks J.B."/>
            <person name="Durnford D.G."/>
            <person name="Fast N.M."/>
            <person name="Green B.R."/>
            <person name="Grisdale C.J."/>
            <person name="Hempel F."/>
            <person name="Henrissat B."/>
            <person name="Hoppner M.P."/>
            <person name="Ishida K."/>
            <person name="Kim E."/>
            <person name="Koreny L."/>
            <person name="Kroth P.G."/>
            <person name="Liu Y."/>
            <person name="Malik S.B."/>
            <person name="Maier U.G."/>
            <person name="McRose D."/>
            <person name="Mock T."/>
            <person name="Neilson J.A."/>
            <person name="Onodera N.T."/>
            <person name="Poole A.M."/>
            <person name="Pritham E.J."/>
            <person name="Richards T.A."/>
            <person name="Rocap G."/>
            <person name="Roy S.W."/>
            <person name="Sarai C."/>
            <person name="Schaack S."/>
            <person name="Shirato S."/>
            <person name="Slamovits C.H."/>
            <person name="Spencer D.F."/>
            <person name="Suzuki S."/>
            <person name="Worden A.Z."/>
            <person name="Zauner S."/>
            <person name="Barry K."/>
            <person name="Bell C."/>
            <person name="Bharti A.K."/>
            <person name="Crow J.A."/>
            <person name="Grimwood J."/>
            <person name="Kramer R."/>
            <person name="Lindquist E."/>
            <person name="Lucas S."/>
            <person name="Salamov A."/>
            <person name="McFadden G.I."/>
            <person name="Lane C.E."/>
            <person name="Keeling P.J."/>
            <person name="Gray M.W."/>
            <person name="Grigoriev I.V."/>
            <person name="Archibald J.M."/>
        </authorList>
    </citation>
    <scope>NUCLEOTIDE SEQUENCE</scope>
    <source>
        <strain evidence="2 4">CCMP2712</strain>
    </source>
</reference>
<accession>L1IAL8</accession>
<dbReference type="PaxDb" id="55529-EKX32885"/>
<dbReference type="Proteomes" id="UP000011087">
    <property type="component" value="Unassembled WGS sequence"/>
</dbReference>
<dbReference type="PANTHER" id="PTHR14523:SF1">
    <property type="entry name" value="HOMOLOGOUS RECOMBINATION OB-FOLD PROTEIN"/>
    <property type="match status" value="1"/>
</dbReference>
<dbReference type="GeneID" id="17289622"/>
<dbReference type="Pfam" id="PF15072">
    <property type="entry name" value="HROB"/>
    <property type="match status" value="1"/>
</dbReference>
<dbReference type="HOGENOM" id="CLU_1771614_0_0_1"/>
<dbReference type="InterPro" id="IPR058570">
    <property type="entry name" value="HROB_OB"/>
</dbReference>